<sequence length="348" mass="38695">MAGGKKNYQNTILDIAEALKLSPATISRALNNHPYVKEQTRTDVMEMATKLGYRRNHMASGLRSNKTRTIGLIIPRVSMFFHAEVITTIQNDLHKHGYNLIICQSNDSVNMEQELTETLYASRVDALIAACTLQTVDFSHFDKFVDHGTPVIFYDRVPVGDYKATFIKGSDFQGAYLATNHLIAAGCKRIAHVSGPLTSNLYQDRAAGFLKAMEEHHLSVNPEWVFHQELTHENARIAMQEMFEKDIVPDGIFADNDTTAIAAIEFAKEKGIGVPDALKITGYSNDPRTAIITPSITSIEQFPNLVGTRIVEVLMELLTEEAEGPVYKTEPVIIPVELISRMSTGVNK</sequence>
<dbReference type="InterPro" id="IPR010982">
    <property type="entry name" value="Lambda_DNA-bd_dom_sf"/>
</dbReference>
<evidence type="ECO:0000256" key="1">
    <source>
        <dbReference type="ARBA" id="ARBA00023015"/>
    </source>
</evidence>
<evidence type="ECO:0000313" key="5">
    <source>
        <dbReference type="EMBL" id="SMC87120.1"/>
    </source>
</evidence>
<dbReference type="GO" id="GO:0003700">
    <property type="term" value="F:DNA-binding transcription factor activity"/>
    <property type="evidence" value="ECO:0007669"/>
    <property type="project" value="TreeGrafter"/>
</dbReference>
<accession>A0A1W2CPG5</accession>
<dbReference type="PANTHER" id="PTHR30146">
    <property type="entry name" value="LACI-RELATED TRANSCRIPTIONAL REPRESSOR"/>
    <property type="match status" value="1"/>
</dbReference>
<dbReference type="RefSeq" id="WP_084289204.1">
    <property type="nucleotide sequence ID" value="NZ_FWYB01000004.1"/>
</dbReference>
<name>A0A1W2CPG5_9SPHI</name>
<dbReference type="OrthoDB" id="9803256at2"/>
<dbReference type="InterPro" id="IPR046335">
    <property type="entry name" value="LacI/GalR-like_sensor"/>
</dbReference>
<dbReference type="InterPro" id="IPR028082">
    <property type="entry name" value="Peripla_BP_I"/>
</dbReference>
<gene>
    <name evidence="5" type="ORF">SAMN04488101_10487</name>
</gene>
<dbReference type="Gene3D" id="1.10.260.40">
    <property type="entry name" value="lambda repressor-like DNA-binding domains"/>
    <property type="match status" value="1"/>
</dbReference>
<dbReference type="InterPro" id="IPR000843">
    <property type="entry name" value="HTH_LacI"/>
</dbReference>
<dbReference type="EMBL" id="FWYB01000004">
    <property type="protein sequence ID" value="SMC87120.1"/>
    <property type="molecule type" value="Genomic_DNA"/>
</dbReference>
<feature type="domain" description="HTH lacI-type" evidence="4">
    <location>
        <begin position="11"/>
        <end position="64"/>
    </location>
</feature>
<keyword evidence="1" id="KW-0805">Transcription regulation</keyword>
<dbReference type="SUPFAM" id="SSF53822">
    <property type="entry name" value="Periplasmic binding protein-like I"/>
    <property type="match status" value="1"/>
</dbReference>
<evidence type="ECO:0000256" key="3">
    <source>
        <dbReference type="ARBA" id="ARBA00023163"/>
    </source>
</evidence>
<dbReference type="Pfam" id="PF00356">
    <property type="entry name" value="LacI"/>
    <property type="match status" value="1"/>
</dbReference>
<keyword evidence="6" id="KW-1185">Reference proteome</keyword>
<evidence type="ECO:0000313" key="6">
    <source>
        <dbReference type="Proteomes" id="UP000192678"/>
    </source>
</evidence>
<reference evidence="5 6" key="1">
    <citation type="submission" date="2017-04" db="EMBL/GenBank/DDBJ databases">
        <authorList>
            <person name="Afonso C.L."/>
            <person name="Miller P.J."/>
            <person name="Scott M.A."/>
            <person name="Spackman E."/>
            <person name="Goraichik I."/>
            <person name="Dimitrov K.M."/>
            <person name="Suarez D.L."/>
            <person name="Swayne D.E."/>
        </authorList>
    </citation>
    <scope>NUCLEOTIDE SEQUENCE [LARGE SCALE GENOMIC DNA]</scope>
    <source>
        <strain evidence="5 6">DSM 19625</strain>
    </source>
</reference>
<dbReference type="SUPFAM" id="SSF47413">
    <property type="entry name" value="lambda repressor-like DNA-binding domains"/>
    <property type="match status" value="1"/>
</dbReference>
<keyword evidence="2" id="KW-0238">DNA-binding</keyword>
<dbReference type="STRING" id="475255.SAMN04488101_10487"/>
<dbReference type="PANTHER" id="PTHR30146:SF109">
    <property type="entry name" value="HTH-TYPE TRANSCRIPTIONAL REGULATOR GALS"/>
    <property type="match status" value="1"/>
</dbReference>
<evidence type="ECO:0000256" key="2">
    <source>
        <dbReference type="ARBA" id="ARBA00023125"/>
    </source>
</evidence>
<dbReference type="PROSITE" id="PS50932">
    <property type="entry name" value="HTH_LACI_2"/>
    <property type="match status" value="1"/>
</dbReference>
<organism evidence="5 6">
    <name type="scientific">Pedobacter nyackensis</name>
    <dbReference type="NCBI Taxonomy" id="475255"/>
    <lineage>
        <taxon>Bacteria</taxon>
        <taxon>Pseudomonadati</taxon>
        <taxon>Bacteroidota</taxon>
        <taxon>Sphingobacteriia</taxon>
        <taxon>Sphingobacteriales</taxon>
        <taxon>Sphingobacteriaceae</taxon>
        <taxon>Pedobacter</taxon>
    </lineage>
</organism>
<dbReference type="Pfam" id="PF13377">
    <property type="entry name" value="Peripla_BP_3"/>
    <property type="match status" value="1"/>
</dbReference>
<dbReference type="SMART" id="SM00354">
    <property type="entry name" value="HTH_LACI"/>
    <property type="match status" value="1"/>
</dbReference>
<dbReference type="Gene3D" id="3.40.50.2300">
    <property type="match status" value="2"/>
</dbReference>
<protein>
    <submittedName>
        <fullName evidence="5">Transcriptional regulator, LacI family</fullName>
    </submittedName>
</protein>
<dbReference type="CDD" id="cd01392">
    <property type="entry name" value="HTH_LacI"/>
    <property type="match status" value="1"/>
</dbReference>
<dbReference type="GO" id="GO:0000976">
    <property type="term" value="F:transcription cis-regulatory region binding"/>
    <property type="evidence" value="ECO:0007669"/>
    <property type="project" value="TreeGrafter"/>
</dbReference>
<proteinExistence type="predicted"/>
<dbReference type="CDD" id="cd06267">
    <property type="entry name" value="PBP1_LacI_sugar_binding-like"/>
    <property type="match status" value="1"/>
</dbReference>
<keyword evidence="3" id="KW-0804">Transcription</keyword>
<dbReference type="AlphaFoldDB" id="A0A1W2CPG5"/>
<evidence type="ECO:0000259" key="4">
    <source>
        <dbReference type="PROSITE" id="PS50932"/>
    </source>
</evidence>
<dbReference type="Proteomes" id="UP000192678">
    <property type="component" value="Unassembled WGS sequence"/>
</dbReference>